<comment type="caution">
    <text evidence="3">The sequence shown here is derived from an EMBL/GenBank/DDBJ whole genome shotgun (WGS) entry which is preliminary data.</text>
</comment>
<dbReference type="PANTHER" id="PTHR45662">
    <property type="entry name" value="PHOSPHATIDYLINOSITIDE PHOSPHATASE SAC1"/>
    <property type="match status" value="1"/>
</dbReference>
<feature type="transmembrane region" description="Helical" evidence="1">
    <location>
        <begin position="524"/>
        <end position="543"/>
    </location>
</feature>
<organism evidence="3 4">
    <name type="scientific">Ceratopteris richardii</name>
    <name type="common">Triangle waterfern</name>
    <dbReference type="NCBI Taxonomy" id="49495"/>
    <lineage>
        <taxon>Eukaryota</taxon>
        <taxon>Viridiplantae</taxon>
        <taxon>Streptophyta</taxon>
        <taxon>Embryophyta</taxon>
        <taxon>Tracheophyta</taxon>
        <taxon>Polypodiopsida</taxon>
        <taxon>Polypodiidae</taxon>
        <taxon>Polypodiales</taxon>
        <taxon>Pteridineae</taxon>
        <taxon>Pteridaceae</taxon>
        <taxon>Parkerioideae</taxon>
        <taxon>Ceratopteris</taxon>
    </lineage>
</organism>
<sequence>MGHFVFGKKLCSRMRLWEFDNQYVLEPLEGEPVDYLMISKKTGLLQLISELPAGDHSKSSRGIVFGFLGILRLLTEAYALVVTSREHVGSYFGSSVYKISSMKFWRCESESGPLTEIQKSDQAHLQSLLRFLETTPGLYMAYDADLTHSVQKSLSLDKDQPLWTQIDARFVWNRQLWTDLYETKFDLFALPVIQGSFQTIESELQNTHIKISLMCRRCVRRIGTRMWRRGANVNGDVANFVETEQIIQANGYVASYVQVRGSIPVLWEQVVDLTYKPKIKLFDLDETPKVVERHFQDLTERYGSIVAVDLVNQHGGEAVLGGAFANAMQKISSVNDNIYYVPFDFHRICGQVKFERLSSLYDDLRDKLVKQGYLLMMENGEVLETQKGVVRTNCIDCLDRTNVTQSLLGRKSLEVQLQKMKIIEPVDSISRFPDLDAKFKALWADHGDNVSIQYSGTSALKGDFVRFGRRTIYGLLKDGYSALARYYYNNLQDGKRQDALDLAAGHYRATRGFSFREERTPVKFLTYLPLVSAVLFASILLTTRSLRNARQDGYQVLYAILWASFTVAVTTLVRSNGRRFTSRPYLCGLN</sequence>
<feature type="domain" description="SAC" evidence="2">
    <location>
        <begin position="129"/>
        <end position="456"/>
    </location>
</feature>
<dbReference type="Pfam" id="PF02383">
    <property type="entry name" value="Syja_N"/>
    <property type="match status" value="1"/>
</dbReference>
<dbReference type="AlphaFoldDB" id="A0A8T2QUE2"/>
<dbReference type="PROSITE" id="PS50275">
    <property type="entry name" value="SAC"/>
    <property type="match status" value="1"/>
</dbReference>
<evidence type="ECO:0000256" key="1">
    <source>
        <dbReference type="SAM" id="Phobius"/>
    </source>
</evidence>
<protein>
    <recommendedName>
        <fullName evidence="2">SAC domain-containing protein</fullName>
    </recommendedName>
</protein>
<dbReference type="GO" id="GO:0043812">
    <property type="term" value="F:phosphatidylinositol-4-phosphate phosphatase activity"/>
    <property type="evidence" value="ECO:0007669"/>
    <property type="project" value="TreeGrafter"/>
</dbReference>
<keyword evidence="1" id="KW-0812">Transmembrane</keyword>
<dbReference type="InterPro" id="IPR002013">
    <property type="entry name" value="SAC_dom"/>
</dbReference>
<feature type="transmembrane region" description="Helical" evidence="1">
    <location>
        <begin position="555"/>
        <end position="573"/>
    </location>
</feature>
<dbReference type="OMA" id="ITKAQPV"/>
<dbReference type="OrthoDB" id="405996at2759"/>
<gene>
    <name evidence="3" type="ORF">KP509_32G032600</name>
</gene>
<dbReference type="GO" id="GO:0005783">
    <property type="term" value="C:endoplasmic reticulum"/>
    <property type="evidence" value="ECO:0007669"/>
    <property type="project" value="TreeGrafter"/>
</dbReference>
<dbReference type="EMBL" id="CM035437">
    <property type="protein sequence ID" value="KAH7287002.1"/>
    <property type="molecule type" value="Genomic_DNA"/>
</dbReference>
<dbReference type="PANTHER" id="PTHR45662:SF2">
    <property type="entry name" value="PHOSPHATIDYLINOSITOL-3-PHOSPHATASE SAC1"/>
    <property type="match status" value="1"/>
</dbReference>
<evidence type="ECO:0000313" key="4">
    <source>
        <dbReference type="Proteomes" id="UP000825935"/>
    </source>
</evidence>
<evidence type="ECO:0000259" key="2">
    <source>
        <dbReference type="PROSITE" id="PS50275"/>
    </source>
</evidence>
<keyword evidence="1" id="KW-0472">Membrane</keyword>
<proteinExistence type="predicted"/>
<evidence type="ECO:0000313" key="3">
    <source>
        <dbReference type="EMBL" id="KAH7287001.1"/>
    </source>
</evidence>
<dbReference type="EMBL" id="CM035437">
    <property type="protein sequence ID" value="KAH7287001.1"/>
    <property type="molecule type" value="Genomic_DNA"/>
</dbReference>
<keyword evidence="4" id="KW-1185">Reference proteome</keyword>
<reference evidence="3" key="1">
    <citation type="submission" date="2021-08" db="EMBL/GenBank/DDBJ databases">
        <title>WGS assembly of Ceratopteris richardii.</title>
        <authorList>
            <person name="Marchant D.B."/>
            <person name="Chen G."/>
            <person name="Jenkins J."/>
            <person name="Shu S."/>
            <person name="Leebens-Mack J."/>
            <person name="Grimwood J."/>
            <person name="Schmutz J."/>
            <person name="Soltis P."/>
            <person name="Soltis D."/>
            <person name="Chen Z.-H."/>
        </authorList>
    </citation>
    <scope>NUCLEOTIDE SEQUENCE</scope>
    <source>
        <strain evidence="3">Whitten #5841</strain>
        <tissue evidence="3">Leaf</tissue>
    </source>
</reference>
<keyword evidence="1" id="KW-1133">Transmembrane helix</keyword>
<accession>A0A8T2QUE2</accession>
<dbReference type="GO" id="GO:0046856">
    <property type="term" value="P:phosphatidylinositol dephosphorylation"/>
    <property type="evidence" value="ECO:0007669"/>
    <property type="project" value="TreeGrafter"/>
</dbReference>
<name>A0A8T2QUE2_CERRI</name>
<dbReference type="Proteomes" id="UP000825935">
    <property type="component" value="Chromosome 32"/>
</dbReference>